<feature type="transmembrane region" description="Helical" evidence="1">
    <location>
        <begin position="335"/>
        <end position="353"/>
    </location>
</feature>
<feature type="transmembrane region" description="Helical" evidence="1">
    <location>
        <begin position="445"/>
        <end position="465"/>
    </location>
</feature>
<proteinExistence type="predicted"/>
<dbReference type="AlphaFoldDB" id="K9YKA9"/>
<dbReference type="Proteomes" id="UP000010483">
    <property type="component" value="Chromosome"/>
</dbReference>
<keyword evidence="1" id="KW-1133">Transmembrane helix</keyword>
<dbReference type="STRING" id="292563.Cyast_1329"/>
<feature type="transmembrane region" description="Helical" evidence="1">
    <location>
        <begin position="147"/>
        <end position="170"/>
    </location>
</feature>
<organism evidence="2 3">
    <name type="scientific">Cyanobacterium stanieri (strain ATCC 29140 / PCC 7202)</name>
    <dbReference type="NCBI Taxonomy" id="292563"/>
    <lineage>
        <taxon>Bacteria</taxon>
        <taxon>Bacillati</taxon>
        <taxon>Cyanobacteriota</taxon>
        <taxon>Cyanophyceae</taxon>
        <taxon>Oscillatoriophycideae</taxon>
        <taxon>Chroococcales</taxon>
        <taxon>Geminocystaceae</taxon>
        <taxon>Cyanobacterium</taxon>
    </lineage>
</organism>
<feature type="transmembrane region" description="Helical" evidence="1">
    <location>
        <begin position="477"/>
        <end position="498"/>
    </location>
</feature>
<keyword evidence="3" id="KW-1185">Reference proteome</keyword>
<dbReference type="KEGG" id="csn:Cyast_1329"/>
<sequence>MFAQMYPRLINRVGEVNPQLFREIKGRLQPRNVMIVSALSIVGQILLFIYFEGLLPIHEGVYNRYCTGEPYDAYSRGSNICIADMLGNIQMIKEVWWLDMFVTMSVMGIFILLVGGSYMLIADLSKEERKGTLNFIRLSPQSASDIFIGKILGVPILIYFFGILAIPLHIWSGLSANINFPLIMMFYLILGASCLFFYGVSLVFSLVTEGWGNFQAPLGATFIFFFLFAVTGVTLEANAPVYTETSLDWFLLFYPGTFLAYLVDSTFLSQTTLGYLSADALTNLRWYGQSFWGNGFAGGLLILLNYGIWSFWLYQGLKRRFANPLATVISKSQSYALSFCFVVVNLGFALQTFSEYSNFDQTIQIIQLLNLILFLLLIAGLTPSRQSLRDWARFRHENSRENRVLWKDLAFSEKSPATFAIALNLLLVNLYIIPSLFFLPNTNPIPLVAGITLGAFSILIYASVAQLLMTLKTEKRGLITGITITSLNLLPLFGHIFVNELNQSLSQNIFLQEIFANLSPLPIALNTYQSFHTLAICLSVQVVTIVGFNLKMKKTLALAGMSETKRLMMEKE</sequence>
<feature type="transmembrane region" description="Helical" evidence="1">
    <location>
        <begin position="216"/>
        <end position="235"/>
    </location>
</feature>
<keyword evidence="1" id="KW-0472">Membrane</keyword>
<feature type="transmembrane region" description="Helical" evidence="1">
    <location>
        <begin position="531"/>
        <end position="550"/>
    </location>
</feature>
<keyword evidence="1" id="KW-0812">Transmembrane</keyword>
<dbReference type="eggNOG" id="COG1668">
    <property type="taxonomic scope" value="Bacteria"/>
</dbReference>
<feature type="transmembrane region" description="Helical" evidence="1">
    <location>
        <begin position="95"/>
        <end position="121"/>
    </location>
</feature>
<feature type="transmembrane region" description="Helical" evidence="1">
    <location>
        <begin position="365"/>
        <end position="383"/>
    </location>
</feature>
<feature type="transmembrane region" description="Helical" evidence="1">
    <location>
        <begin position="32"/>
        <end position="51"/>
    </location>
</feature>
<reference evidence="3" key="1">
    <citation type="journal article" date="2013" name="Proc. Natl. Acad. Sci. U.S.A.">
        <title>Improving the coverage of the cyanobacterial phylum using diversity-driven genome sequencing.</title>
        <authorList>
            <person name="Shih P.M."/>
            <person name="Wu D."/>
            <person name="Latifi A."/>
            <person name="Axen S.D."/>
            <person name="Fewer D.P."/>
            <person name="Talla E."/>
            <person name="Calteau A."/>
            <person name="Cai F."/>
            <person name="Tandeau de Marsac N."/>
            <person name="Rippka R."/>
            <person name="Herdman M."/>
            <person name="Sivonen K."/>
            <person name="Coursin T."/>
            <person name="Laurent T."/>
            <person name="Goodwin L."/>
            <person name="Nolan M."/>
            <person name="Davenport K.W."/>
            <person name="Han C.S."/>
            <person name="Rubin E.M."/>
            <person name="Eisen J.A."/>
            <person name="Woyke T."/>
            <person name="Gugger M."/>
            <person name="Kerfeld C.A."/>
        </authorList>
    </citation>
    <scope>NUCLEOTIDE SEQUENCE [LARGE SCALE GENOMIC DNA]</scope>
    <source>
        <strain evidence="3">ATCC 29140 / PCC 7202</strain>
    </source>
</reference>
<dbReference type="HOGENOM" id="CLU_031448_0_0_3"/>
<evidence type="ECO:0000313" key="2">
    <source>
        <dbReference type="EMBL" id="AFZ47294.1"/>
    </source>
</evidence>
<dbReference type="BioCyc" id="CSTA292563:G1353-1342-MONOMER"/>
<name>K9YKA9_CYASC</name>
<accession>K9YKA9</accession>
<dbReference type="EMBL" id="CP003940">
    <property type="protein sequence ID" value="AFZ47294.1"/>
    <property type="molecule type" value="Genomic_DNA"/>
</dbReference>
<feature type="transmembrane region" description="Helical" evidence="1">
    <location>
        <begin position="291"/>
        <end position="314"/>
    </location>
</feature>
<evidence type="ECO:0000256" key="1">
    <source>
        <dbReference type="SAM" id="Phobius"/>
    </source>
</evidence>
<gene>
    <name evidence="2" type="ordered locus">Cyast_1329</name>
</gene>
<dbReference type="PATRIC" id="fig|292563.3.peg.1390"/>
<evidence type="ECO:0000313" key="3">
    <source>
        <dbReference type="Proteomes" id="UP000010483"/>
    </source>
</evidence>
<protein>
    <submittedName>
        <fullName evidence="2">Uncharacterized protein</fullName>
    </submittedName>
</protein>
<feature type="transmembrane region" description="Helical" evidence="1">
    <location>
        <begin position="182"/>
        <end position="204"/>
    </location>
</feature>
<feature type="transmembrane region" description="Helical" evidence="1">
    <location>
        <begin position="417"/>
        <end position="439"/>
    </location>
</feature>